<dbReference type="InterPro" id="IPR039261">
    <property type="entry name" value="FNR_nucleotide-bd"/>
</dbReference>
<dbReference type="EMBL" id="JALGAR010000001">
    <property type="protein sequence ID" value="MCI4656559.1"/>
    <property type="molecule type" value="Genomic_DNA"/>
</dbReference>
<dbReference type="Gene3D" id="3.40.50.80">
    <property type="entry name" value="Nucleotide-binding domain of ferredoxin-NADP reductase (FNR) module"/>
    <property type="match status" value="1"/>
</dbReference>
<dbReference type="PANTHER" id="PTHR47354">
    <property type="entry name" value="NADH OXIDOREDUCTASE HCR"/>
    <property type="match status" value="1"/>
</dbReference>
<dbReference type="SUPFAM" id="SSF52343">
    <property type="entry name" value="Ferredoxin reductase-like, C-terminal NADP-linked domain"/>
    <property type="match status" value="1"/>
</dbReference>
<dbReference type="CDD" id="cd06198">
    <property type="entry name" value="FNR_like_3"/>
    <property type="match status" value="1"/>
</dbReference>
<keyword evidence="5" id="KW-0001">2Fe-2S</keyword>
<dbReference type="GO" id="GO:0016491">
    <property type="term" value="F:oxidoreductase activity"/>
    <property type="evidence" value="ECO:0007669"/>
    <property type="project" value="UniProtKB-KW"/>
</dbReference>
<dbReference type="PROSITE" id="PS51384">
    <property type="entry name" value="FAD_FR"/>
    <property type="match status" value="1"/>
</dbReference>
<accession>A0AA41UFU5</accession>
<keyword evidence="8 13" id="KW-1133">Transmembrane helix</keyword>
<dbReference type="PRINTS" id="PR00410">
    <property type="entry name" value="PHEHYDRXLASE"/>
</dbReference>
<evidence type="ECO:0000256" key="4">
    <source>
        <dbReference type="ARBA" id="ARBA00022692"/>
    </source>
</evidence>
<keyword evidence="3" id="KW-0285">Flavoprotein</keyword>
<dbReference type="InterPro" id="IPR050415">
    <property type="entry name" value="MRET"/>
</dbReference>
<evidence type="ECO:0000256" key="8">
    <source>
        <dbReference type="ARBA" id="ARBA00022989"/>
    </source>
</evidence>
<dbReference type="GO" id="GO:0016020">
    <property type="term" value="C:membrane"/>
    <property type="evidence" value="ECO:0007669"/>
    <property type="project" value="UniProtKB-SubCell"/>
</dbReference>
<keyword evidence="10" id="KW-0408">Iron</keyword>
<dbReference type="PANTHER" id="PTHR47354:SF8">
    <property type="entry name" value="1,2-PHENYLACETYL-COA EPOXIDASE, SUBUNIT E"/>
    <property type="match status" value="1"/>
</dbReference>
<keyword evidence="9" id="KW-0560">Oxidoreductase</keyword>
<dbReference type="RefSeq" id="WP_241976148.1">
    <property type="nucleotide sequence ID" value="NZ_JALGAR010000001.1"/>
</dbReference>
<gene>
    <name evidence="15" type="ORF">MQH31_01860</name>
</gene>
<comment type="caution">
    <text evidence="15">The sequence shown here is derived from an EMBL/GenBank/DDBJ whole genome shotgun (WGS) entry which is preliminary data.</text>
</comment>
<keyword evidence="7" id="KW-0274">FAD</keyword>
<evidence type="ECO:0000313" key="15">
    <source>
        <dbReference type="EMBL" id="MCI4656559.1"/>
    </source>
</evidence>
<proteinExistence type="predicted"/>
<feature type="transmembrane region" description="Helical" evidence="13">
    <location>
        <begin position="109"/>
        <end position="127"/>
    </location>
</feature>
<sequence length="467" mass="51035">MSLDTRARQHNAPPRIHPNYPRRMRLADSLQILAVVSVALVVAVFLADGGAARISTPADAITALGIVTGLVGTDLLLVMMLLAARLPAIDRAFGHDSAMALHQSLGKPALYLILAHAVLLTIGYALVQPAGFFDEVWIMFSSLPDMPLAFLGVGLLIAVVITSLVIVRHKFRYEVWHLVHLLSYVAVLVAIPHQLSVGTLFREGSLQRYYWLALYAGVAGSIILFRFIVPIVRSLRARLTVVGVDQEARGVVSIRLSGRQLRSLKAKSGQFFIWRFWTPGLWWQAHPFSLSAAPTHNSLRITVRGLGDASSALPRVPVGTRVSFEGPYGLFTDFARTSPRIVLIAAGIGVAPIRSLLETATFAPGQATVLLRSSTVDDTYLVDELAALCRARGAELRIIAGKRAPGTSSWLPGDAVQARITLATLVPKLREADVYICGPRKWTDEVVRDARSAGLPTRQIHFERFDW</sequence>
<dbReference type="InterPro" id="IPR001433">
    <property type="entry name" value="OxRdtase_FAD/NAD-bd"/>
</dbReference>
<evidence type="ECO:0000256" key="13">
    <source>
        <dbReference type="SAM" id="Phobius"/>
    </source>
</evidence>
<feature type="transmembrane region" description="Helical" evidence="13">
    <location>
        <begin position="209"/>
        <end position="229"/>
    </location>
</feature>
<dbReference type="GO" id="GO:0051537">
    <property type="term" value="F:2 iron, 2 sulfur cluster binding"/>
    <property type="evidence" value="ECO:0007669"/>
    <property type="project" value="UniProtKB-KW"/>
</dbReference>
<keyword evidence="16" id="KW-1185">Reference proteome</keyword>
<evidence type="ECO:0000256" key="9">
    <source>
        <dbReference type="ARBA" id="ARBA00023002"/>
    </source>
</evidence>
<evidence type="ECO:0000259" key="14">
    <source>
        <dbReference type="PROSITE" id="PS51384"/>
    </source>
</evidence>
<evidence type="ECO:0000256" key="2">
    <source>
        <dbReference type="ARBA" id="ARBA00004141"/>
    </source>
</evidence>
<feature type="transmembrane region" description="Helical" evidence="13">
    <location>
        <begin position="178"/>
        <end position="197"/>
    </location>
</feature>
<dbReference type="GO" id="GO:0046872">
    <property type="term" value="F:metal ion binding"/>
    <property type="evidence" value="ECO:0007669"/>
    <property type="project" value="UniProtKB-KW"/>
</dbReference>
<dbReference type="Pfam" id="PF01794">
    <property type="entry name" value="Ferric_reduct"/>
    <property type="match status" value="1"/>
</dbReference>
<dbReference type="Pfam" id="PF08022">
    <property type="entry name" value="FAD_binding_8"/>
    <property type="match status" value="1"/>
</dbReference>
<evidence type="ECO:0000256" key="1">
    <source>
        <dbReference type="ARBA" id="ARBA00001974"/>
    </source>
</evidence>
<dbReference type="Pfam" id="PF00175">
    <property type="entry name" value="NAD_binding_1"/>
    <property type="match status" value="1"/>
</dbReference>
<evidence type="ECO:0000256" key="3">
    <source>
        <dbReference type="ARBA" id="ARBA00022630"/>
    </source>
</evidence>
<evidence type="ECO:0000256" key="12">
    <source>
        <dbReference type="ARBA" id="ARBA00023136"/>
    </source>
</evidence>
<evidence type="ECO:0000313" key="16">
    <source>
        <dbReference type="Proteomes" id="UP001165341"/>
    </source>
</evidence>
<keyword evidence="11" id="KW-0411">Iron-sulfur</keyword>
<keyword evidence="4 13" id="KW-0812">Transmembrane</keyword>
<dbReference type="Gene3D" id="2.40.30.10">
    <property type="entry name" value="Translation factors"/>
    <property type="match status" value="1"/>
</dbReference>
<evidence type="ECO:0000256" key="6">
    <source>
        <dbReference type="ARBA" id="ARBA00022723"/>
    </source>
</evidence>
<dbReference type="InterPro" id="IPR017927">
    <property type="entry name" value="FAD-bd_FR_type"/>
</dbReference>
<protein>
    <submittedName>
        <fullName evidence="15">Ferredoxin reductase family protein</fullName>
    </submittedName>
</protein>
<reference evidence="15" key="1">
    <citation type="submission" date="2022-03" db="EMBL/GenBank/DDBJ databases">
        <title>Cryobacterium sp. nov. strain ZS14-85, isolated from Antarctic soil.</title>
        <authorList>
            <person name="Li J."/>
            <person name="Niu G."/>
        </authorList>
    </citation>
    <scope>NUCLEOTIDE SEQUENCE</scope>
    <source>
        <strain evidence="15">ZS14-85</strain>
    </source>
</reference>
<feature type="domain" description="FAD-binding FR-type" evidence="14">
    <location>
        <begin position="234"/>
        <end position="334"/>
    </location>
</feature>
<dbReference type="AlphaFoldDB" id="A0AA41UFU5"/>
<dbReference type="InterPro" id="IPR013112">
    <property type="entry name" value="FAD-bd_8"/>
</dbReference>
<name>A0AA41UFU5_9MICO</name>
<dbReference type="GO" id="GO:0050660">
    <property type="term" value="F:flavin adenine dinucleotide binding"/>
    <property type="evidence" value="ECO:0007669"/>
    <property type="project" value="TreeGrafter"/>
</dbReference>
<feature type="transmembrane region" description="Helical" evidence="13">
    <location>
        <begin position="60"/>
        <end position="88"/>
    </location>
</feature>
<dbReference type="InterPro" id="IPR013130">
    <property type="entry name" value="Fe3_Rdtase_TM_dom"/>
</dbReference>
<evidence type="ECO:0000256" key="10">
    <source>
        <dbReference type="ARBA" id="ARBA00023004"/>
    </source>
</evidence>
<feature type="transmembrane region" description="Helical" evidence="13">
    <location>
        <begin position="147"/>
        <end position="166"/>
    </location>
</feature>
<evidence type="ECO:0000256" key="5">
    <source>
        <dbReference type="ARBA" id="ARBA00022714"/>
    </source>
</evidence>
<feature type="transmembrane region" description="Helical" evidence="13">
    <location>
        <begin position="32"/>
        <end position="54"/>
    </location>
</feature>
<keyword evidence="6" id="KW-0479">Metal-binding</keyword>
<organism evidence="15 16">
    <name type="scientific">Cryobacterium zhongshanensis</name>
    <dbReference type="NCBI Taxonomy" id="2928153"/>
    <lineage>
        <taxon>Bacteria</taxon>
        <taxon>Bacillati</taxon>
        <taxon>Actinomycetota</taxon>
        <taxon>Actinomycetes</taxon>
        <taxon>Micrococcales</taxon>
        <taxon>Microbacteriaceae</taxon>
        <taxon>Cryobacterium</taxon>
    </lineage>
</organism>
<comment type="cofactor">
    <cofactor evidence="1">
        <name>FAD</name>
        <dbReference type="ChEBI" id="CHEBI:57692"/>
    </cofactor>
</comment>
<dbReference type="InterPro" id="IPR017938">
    <property type="entry name" value="Riboflavin_synthase-like_b-brl"/>
</dbReference>
<keyword evidence="12 13" id="KW-0472">Membrane</keyword>
<comment type="subcellular location">
    <subcellularLocation>
        <location evidence="2">Membrane</location>
        <topology evidence="2">Multi-pass membrane protein</topology>
    </subcellularLocation>
</comment>
<evidence type="ECO:0000256" key="11">
    <source>
        <dbReference type="ARBA" id="ARBA00023014"/>
    </source>
</evidence>
<dbReference type="Proteomes" id="UP001165341">
    <property type="component" value="Unassembled WGS sequence"/>
</dbReference>
<evidence type="ECO:0000256" key="7">
    <source>
        <dbReference type="ARBA" id="ARBA00022827"/>
    </source>
</evidence>
<dbReference type="SUPFAM" id="SSF63380">
    <property type="entry name" value="Riboflavin synthase domain-like"/>
    <property type="match status" value="1"/>
</dbReference>